<dbReference type="Proteomes" id="UP000294200">
    <property type="component" value="Unassembled WGS sequence"/>
</dbReference>
<dbReference type="EMBL" id="MWML01000291">
    <property type="protein sequence ID" value="TCG04089.1"/>
    <property type="molecule type" value="Genomic_DNA"/>
</dbReference>
<evidence type="ECO:0000313" key="3">
    <source>
        <dbReference type="Proteomes" id="UP000294200"/>
    </source>
</evidence>
<keyword evidence="3" id="KW-1185">Reference proteome</keyword>
<protein>
    <submittedName>
        <fullName evidence="2">Uncharacterized protein</fullName>
    </submittedName>
</protein>
<dbReference type="AlphaFoldDB" id="A0A4R0XBE7"/>
<feature type="region of interest" description="Disordered" evidence="1">
    <location>
        <begin position="45"/>
        <end position="66"/>
    </location>
</feature>
<sequence>MQTTQAMLADALGLARVAVKPGCADGRQGADLPLSRIGHQIAHPGRVRADRHTQGEAQGRQMPTSAKMLLSDRANSGLAMQRRSFGGRVADRDPLNTRASRQLAGA</sequence>
<reference evidence="2 3" key="1">
    <citation type="submission" date="2017-02" db="EMBL/GenBank/DDBJ databases">
        <title>Paraburkholderia sophoroidis sp. nov. and Paraburkholderia steynii sp. nov. rhizobial symbionts of the fynbos legume Hypocalyptus sophoroides.</title>
        <authorList>
            <person name="Steenkamp E.T."/>
            <person name="Beukes C.W."/>
            <person name="Van Zyl E."/>
            <person name="Avontuur J."/>
            <person name="Chan W.Y."/>
            <person name="Hassen A."/>
            <person name="Palmer M."/>
            <person name="Mthombeni L."/>
            <person name="Phalane F."/>
            <person name="Sereme K."/>
            <person name="Venter S.N."/>
        </authorList>
    </citation>
    <scope>NUCLEOTIDE SEQUENCE [LARGE SCALE GENOMIC DNA]</scope>
    <source>
        <strain evidence="2 3">HC1.1ba</strain>
    </source>
</reference>
<gene>
    <name evidence="2" type="ORF">BZM27_43370</name>
</gene>
<evidence type="ECO:0000256" key="1">
    <source>
        <dbReference type="SAM" id="MobiDB-lite"/>
    </source>
</evidence>
<organism evidence="2 3">
    <name type="scientific">Paraburkholderia steynii</name>
    <dbReference type="NCBI Taxonomy" id="1245441"/>
    <lineage>
        <taxon>Bacteria</taxon>
        <taxon>Pseudomonadati</taxon>
        <taxon>Pseudomonadota</taxon>
        <taxon>Betaproteobacteria</taxon>
        <taxon>Burkholderiales</taxon>
        <taxon>Burkholderiaceae</taxon>
        <taxon>Paraburkholderia</taxon>
    </lineage>
</organism>
<accession>A0A4R0XBE7</accession>
<name>A0A4R0XBE7_9BURK</name>
<feature type="region of interest" description="Disordered" evidence="1">
    <location>
        <begin position="83"/>
        <end position="106"/>
    </location>
</feature>
<proteinExistence type="predicted"/>
<evidence type="ECO:0000313" key="2">
    <source>
        <dbReference type="EMBL" id="TCG04089.1"/>
    </source>
</evidence>
<comment type="caution">
    <text evidence="2">The sequence shown here is derived from an EMBL/GenBank/DDBJ whole genome shotgun (WGS) entry which is preliminary data.</text>
</comment>